<evidence type="ECO:0000313" key="2">
    <source>
        <dbReference type="EMBL" id="GMN44249.1"/>
    </source>
</evidence>
<comment type="caution">
    <text evidence="2">The sequence shown here is derived from an EMBL/GenBank/DDBJ whole genome shotgun (WGS) entry which is preliminary data.</text>
</comment>
<name>A0AA87ZUZ1_FICCA</name>
<dbReference type="EMBL" id="BTGU01000018">
    <property type="protein sequence ID" value="GMN44249.1"/>
    <property type="molecule type" value="Genomic_DNA"/>
</dbReference>
<sequence>MTRPSEAVTQPPQTLITPSKTGSGRVPISIGLVPQITMSPHLQRHPSEWQPTTTTPSHPHDQLVCLHRMATIVTFHKQSRPSP</sequence>
<dbReference type="Proteomes" id="UP001187192">
    <property type="component" value="Unassembled WGS sequence"/>
</dbReference>
<feature type="compositionally biased region" description="Polar residues" evidence="1">
    <location>
        <begin position="7"/>
        <end position="22"/>
    </location>
</feature>
<gene>
    <name evidence="2" type="ORF">TIFTF001_013436</name>
</gene>
<reference evidence="2" key="1">
    <citation type="submission" date="2023-07" db="EMBL/GenBank/DDBJ databases">
        <title>draft genome sequence of fig (Ficus carica).</title>
        <authorList>
            <person name="Takahashi T."/>
            <person name="Nishimura K."/>
        </authorList>
    </citation>
    <scope>NUCLEOTIDE SEQUENCE</scope>
</reference>
<organism evidence="2 3">
    <name type="scientific">Ficus carica</name>
    <name type="common">Common fig</name>
    <dbReference type="NCBI Taxonomy" id="3494"/>
    <lineage>
        <taxon>Eukaryota</taxon>
        <taxon>Viridiplantae</taxon>
        <taxon>Streptophyta</taxon>
        <taxon>Embryophyta</taxon>
        <taxon>Tracheophyta</taxon>
        <taxon>Spermatophyta</taxon>
        <taxon>Magnoliopsida</taxon>
        <taxon>eudicotyledons</taxon>
        <taxon>Gunneridae</taxon>
        <taxon>Pentapetalae</taxon>
        <taxon>rosids</taxon>
        <taxon>fabids</taxon>
        <taxon>Rosales</taxon>
        <taxon>Moraceae</taxon>
        <taxon>Ficeae</taxon>
        <taxon>Ficus</taxon>
    </lineage>
</organism>
<feature type="region of interest" description="Disordered" evidence="1">
    <location>
        <begin position="1"/>
        <end position="60"/>
    </location>
</feature>
<protein>
    <submittedName>
        <fullName evidence="2">Uncharacterized protein</fullName>
    </submittedName>
</protein>
<evidence type="ECO:0000313" key="3">
    <source>
        <dbReference type="Proteomes" id="UP001187192"/>
    </source>
</evidence>
<accession>A0AA87ZUZ1</accession>
<proteinExistence type="predicted"/>
<evidence type="ECO:0000256" key="1">
    <source>
        <dbReference type="SAM" id="MobiDB-lite"/>
    </source>
</evidence>
<keyword evidence="3" id="KW-1185">Reference proteome</keyword>
<dbReference type="AlphaFoldDB" id="A0AA87ZUZ1"/>